<dbReference type="AlphaFoldDB" id="A0A0D9VZU7"/>
<keyword evidence="2" id="KW-1185">Reference proteome</keyword>
<evidence type="ECO:0000313" key="1">
    <source>
        <dbReference type="EnsemblPlants" id="LPERR03G30790.1"/>
    </source>
</evidence>
<dbReference type="Proteomes" id="UP000032180">
    <property type="component" value="Chromosome 3"/>
</dbReference>
<dbReference type="Gramene" id="LPERR03G30790.1">
    <property type="protein sequence ID" value="LPERR03G30790.1"/>
    <property type="gene ID" value="LPERR03G30790"/>
</dbReference>
<evidence type="ECO:0000313" key="2">
    <source>
        <dbReference type="Proteomes" id="UP000032180"/>
    </source>
</evidence>
<dbReference type="EnsemblPlants" id="LPERR03G30790.1">
    <property type="protein sequence ID" value="LPERR03G30790.1"/>
    <property type="gene ID" value="LPERR03G30790"/>
</dbReference>
<proteinExistence type="predicted"/>
<reference evidence="1" key="3">
    <citation type="submission" date="2015-04" db="UniProtKB">
        <authorList>
            <consortium name="EnsemblPlants"/>
        </authorList>
    </citation>
    <scope>IDENTIFICATION</scope>
</reference>
<dbReference type="HOGENOM" id="CLU_2486620_0_0_1"/>
<sequence length="87" mass="9958">MAVELDDKPCSSDKMYSTFVHHLHLHLHYHGSSADKKAILPDQWLANKPGFLAEETFSFDGHAFWADLMYGVLFCRCSDLLSPHHEI</sequence>
<reference evidence="2" key="2">
    <citation type="submission" date="2013-12" db="EMBL/GenBank/DDBJ databases">
        <authorList>
            <person name="Yu Y."/>
            <person name="Lee S."/>
            <person name="de Baynast K."/>
            <person name="Wissotski M."/>
            <person name="Liu L."/>
            <person name="Talag J."/>
            <person name="Goicoechea J."/>
            <person name="Angelova A."/>
            <person name="Jetty R."/>
            <person name="Kudrna D."/>
            <person name="Golser W."/>
            <person name="Rivera L."/>
            <person name="Zhang J."/>
            <person name="Wing R."/>
        </authorList>
    </citation>
    <scope>NUCLEOTIDE SEQUENCE</scope>
</reference>
<name>A0A0D9VZU7_9ORYZ</name>
<reference evidence="1 2" key="1">
    <citation type="submission" date="2012-08" db="EMBL/GenBank/DDBJ databases">
        <title>Oryza genome evolution.</title>
        <authorList>
            <person name="Wing R.A."/>
        </authorList>
    </citation>
    <scope>NUCLEOTIDE SEQUENCE</scope>
</reference>
<accession>A0A0D9VZU7</accession>
<protein>
    <submittedName>
        <fullName evidence="1">Uncharacterized protein</fullName>
    </submittedName>
</protein>
<organism evidence="1 2">
    <name type="scientific">Leersia perrieri</name>
    <dbReference type="NCBI Taxonomy" id="77586"/>
    <lineage>
        <taxon>Eukaryota</taxon>
        <taxon>Viridiplantae</taxon>
        <taxon>Streptophyta</taxon>
        <taxon>Embryophyta</taxon>
        <taxon>Tracheophyta</taxon>
        <taxon>Spermatophyta</taxon>
        <taxon>Magnoliopsida</taxon>
        <taxon>Liliopsida</taxon>
        <taxon>Poales</taxon>
        <taxon>Poaceae</taxon>
        <taxon>BOP clade</taxon>
        <taxon>Oryzoideae</taxon>
        <taxon>Oryzeae</taxon>
        <taxon>Oryzinae</taxon>
        <taxon>Leersia</taxon>
    </lineage>
</organism>